<dbReference type="Pfam" id="PF06970">
    <property type="entry name" value="RepA_N"/>
    <property type="match status" value="1"/>
</dbReference>
<reference evidence="2" key="1">
    <citation type="submission" date="2020-08" db="EMBL/GenBank/DDBJ databases">
        <title>Complete genome sequence of Weissella confusa strain FS54 provides insights into metabolic potential.</title>
        <authorList>
            <person name="Fhoula I."/>
            <person name="Najjari A."/>
            <person name="Lekired A."/>
            <person name="Bessrour-Aouam N."/>
            <person name="Jaballah S."/>
            <person name="Klibi N."/>
            <person name="Ouzari H.-I."/>
        </authorList>
    </citation>
    <scope>NUCLEOTIDE SEQUENCE</scope>
    <source>
        <strain evidence="2">FS54</strain>
    </source>
</reference>
<accession>A0A923NGC3</accession>
<dbReference type="EMBL" id="JACSZT010000008">
    <property type="protein sequence ID" value="MBC6499200.1"/>
    <property type="molecule type" value="Genomic_DNA"/>
</dbReference>
<dbReference type="InterPro" id="IPR010724">
    <property type="entry name" value="RepA_N"/>
</dbReference>
<comment type="caution">
    <text evidence="2">The sequence shown here is derived from an EMBL/GenBank/DDBJ whole genome shotgun (WGS) entry which is preliminary data.</text>
</comment>
<organism evidence="2 3">
    <name type="scientific">Weissella confusa</name>
    <name type="common">Lactobacillus confusus</name>
    <dbReference type="NCBI Taxonomy" id="1583"/>
    <lineage>
        <taxon>Bacteria</taxon>
        <taxon>Bacillati</taxon>
        <taxon>Bacillota</taxon>
        <taxon>Bacilli</taxon>
        <taxon>Lactobacillales</taxon>
        <taxon>Lactobacillaceae</taxon>
        <taxon>Weissella</taxon>
    </lineage>
</organism>
<dbReference type="Proteomes" id="UP000650485">
    <property type="component" value="Unassembled WGS sequence"/>
</dbReference>
<proteinExistence type="predicted"/>
<sequence length="309" mass="35418">MNRISASEANGQRFFQSPKAFIYDDFYKPMSVHAKYLYGILRDRFELSFKNDWVDDDGFIYIYCTLDDIRDILAVGKTKAIQIKRELQEYDLLEEVQQGINKPNRLYVGQVVFHKVEASNDAEVQNMNLRKSELRTPGSSESGLQEVHILNPNDTEFNETELTNTELPKLGLLSDEDDDITDNHARETQQKITSNDAMVIKINQLISDESWIHSTHVWTYLFDWEIENPSGTFEIVNAIVDAYWNLRRAKDEGYSRVGALGVEAALDMSFDNAKKVADQHVVDSKKYFTYLSQGITMQVDKFLLGSAVG</sequence>
<gene>
    <name evidence="2" type="ORF">H7R52_11060</name>
</gene>
<evidence type="ECO:0000313" key="3">
    <source>
        <dbReference type="Proteomes" id="UP000650485"/>
    </source>
</evidence>
<evidence type="ECO:0000313" key="2">
    <source>
        <dbReference type="EMBL" id="MBC6499200.1"/>
    </source>
</evidence>
<feature type="domain" description="Replication initiator A N-terminal" evidence="1">
    <location>
        <begin position="13"/>
        <end position="87"/>
    </location>
</feature>
<name>A0A923NGC3_WEICO</name>
<evidence type="ECO:0000259" key="1">
    <source>
        <dbReference type="Pfam" id="PF06970"/>
    </source>
</evidence>
<dbReference type="AlphaFoldDB" id="A0A923NGC3"/>
<protein>
    <submittedName>
        <fullName evidence="2">Replication initiator protein A</fullName>
    </submittedName>
</protein>